<gene>
    <name evidence="1" type="ORF">JTZ10_21630</name>
</gene>
<evidence type="ECO:0000313" key="2">
    <source>
        <dbReference type="Proteomes" id="UP001195196"/>
    </source>
</evidence>
<accession>A0AAW4GBE1</accession>
<dbReference type="Proteomes" id="UP001195196">
    <property type="component" value="Unassembled WGS sequence"/>
</dbReference>
<comment type="caution">
    <text evidence="1">The sequence shown here is derived from an EMBL/GenBank/DDBJ whole genome shotgun (WGS) entry which is preliminary data.</text>
</comment>
<reference evidence="1" key="1">
    <citation type="submission" date="2021-02" db="EMBL/GenBank/DDBJ databases">
        <title>Taxonomy, biology and ecology of Rhodococcus bacteria occurring in California pistachio and other woody hosts as revealed by genome sequence analyses.</title>
        <authorList>
            <person name="Riely B."/>
            <person name="Gai Y."/>
        </authorList>
    </citation>
    <scope>NUCLEOTIDE SEQUENCE</scope>
    <source>
        <strain evidence="1">BP-295</strain>
    </source>
</reference>
<name>A0AAW4GBE1_GORRU</name>
<protein>
    <submittedName>
        <fullName evidence="1">Uncharacterized protein</fullName>
    </submittedName>
</protein>
<dbReference type="AlphaFoldDB" id="A0AAW4GBE1"/>
<dbReference type="EMBL" id="JAFFGU010000019">
    <property type="protein sequence ID" value="MBM7280349.1"/>
    <property type="molecule type" value="Genomic_DNA"/>
</dbReference>
<evidence type="ECO:0000313" key="1">
    <source>
        <dbReference type="EMBL" id="MBM7280349.1"/>
    </source>
</evidence>
<proteinExistence type="predicted"/>
<organism evidence="1 2">
    <name type="scientific">Gordonia rubripertincta</name>
    <name type="common">Rhodococcus corallinus</name>
    <dbReference type="NCBI Taxonomy" id="36822"/>
    <lineage>
        <taxon>Bacteria</taxon>
        <taxon>Bacillati</taxon>
        <taxon>Actinomycetota</taxon>
        <taxon>Actinomycetes</taxon>
        <taxon>Mycobacteriales</taxon>
        <taxon>Gordoniaceae</taxon>
        <taxon>Gordonia</taxon>
    </lineage>
</organism>
<sequence>MMSRIVNRVPTLRKPHTDGTDRLLADIQRYGGFGGWLTVMLPMYGDALFDHTQKVYGDVAADWAIGEFLEPVVSQPKTPTSTVE</sequence>